<dbReference type="GO" id="GO:0006094">
    <property type="term" value="P:gluconeogenesis"/>
    <property type="evidence" value="ECO:0007669"/>
    <property type="project" value="UniProtKB-KW"/>
</dbReference>
<comment type="similarity">
    <text evidence="4">Belongs to the GPI family.</text>
</comment>
<dbReference type="KEGG" id="nkf:Nkreftii_004008"/>
<dbReference type="GO" id="GO:0005829">
    <property type="term" value="C:cytosol"/>
    <property type="evidence" value="ECO:0007669"/>
    <property type="project" value="TreeGrafter"/>
</dbReference>
<evidence type="ECO:0000313" key="6">
    <source>
        <dbReference type="Proteomes" id="UP000593737"/>
    </source>
</evidence>
<gene>
    <name evidence="5" type="ORF">Nkreftii_004008</name>
</gene>
<dbReference type="AlphaFoldDB" id="A0A7S8FI24"/>
<name>A0A7S8FI24_9BACT</name>
<dbReference type="GO" id="GO:0006096">
    <property type="term" value="P:glycolytic process"/>
    <property type="evidence" value="ECO:0007669"/>
    <property type="project" value="UniProtKB-UniPathway"/>
</dbReference>
<dbReference type="CDD" id="cd05015">
    <property type="entry name" value="SIS_PGI_1"/>
    <property type="match status" value="1"/>
</dbReference>
<evidence type="ECO:0000313" key="5">
    <source>
        <dbReference type="EMBL" id="QPD06234.1"/>
    </source>
</evidence>
<keyword evidence="1 4" id="KW-0312">Gluconeogenesis</keyword>
<dbReference type="PROSITE" id="PS51463">
    <property type="entry name" value="P_GLUCOSE_ISOMERASE_3"/>
    <property type="match status" value="1"/>
</dbReference>
<protein>
    <recommendedName>
        <fullName evidence="4">Glucose-6-phosphate isomerase</fullName>
        <ecNumber evidence="4">5.3.1.9</ecNumber>
    </recommendedName>
</protein>
<dbReference type="EMBL" id="CP047423">
    <property type="protein sequence ID" value="QPD06234.1"/>
    <property type="molecule type" value="Genomic_DNA"/>
</dbReference>
<dbReference type="GO" id="GO:0004347">
    <property type="term" value="F:glucose-6-phosphate isomerase activity"/>
    <property type="evidence" value="ECO:0007669"/>
    <property type="project" value="UniProtKB-EC"/>
</dbReference>
<sequence length="564" mass="62202">MPTRPSDRLPSSFVPTVNSALENLRRDHVVDRIWDKDHRVWKDNPKEISDRLGWLTVQDQMRRQLLQLHHCVSVAKEMKVKDVVLLGMGGSSLGPEVFRSVFGMQKAAPRLWVLDSTVPGWVRQVTKAISPSKTLFLVASKSGGTIEVMSLFGHFWKLVSQAKGNHGGKQFVAITDPGTGLERMAKEYGFGQTFTNPADIGGRYSVLSLFGLVPAALLGLDIARLLDRATGMAERCRNQDDVEANPGAYLGAAMGSFAKTGRDKVTIIASPALATFGLWVEQLLAESTGKEGTGLIPIAQEPVLRPQAYGNDRFFVYLKLKGEKNGALDQAVRALIKAQHPVIQFDLRDRYDVAGEFFRWEFATAVAGHLLGIQPFDQPNVQESKDNTNRVLEAYQSTGRLPEQTNTDPKSVAADLTHHVQPGTYVSVLAYATPSRSFETAMSRLRKAMMSKHRVATTFGYGPRYLHSTGQLHKGGANTGVFLELVDRMKPDLAIPGKPFSFGTLAQAQAAGDLESLRAHHRHAIRVQLGLDPAGTVNRITTAIRPSPSRRRATVKKRRRVTRR</sequence>
<dbReference type="GO" id="GO:0051156">
    <property type="term" value="P:glucose 6-phosphate metabolic process"/>
    <property type="evidence" value="ECO:0007669"/>
    <property type="project" value="TreeGrafter"/>
</dbReference>
<dbReference type="Proteomes" id="UP000593737">
    <property type="component" value="Chromosome"/>
</dbReference>
<keyword evidence="3 4" id="KW-0413">Isomerase</keyword>
<evidence type="ECO:0000256" key="1">
    <source>
        <dbReference type="ARBA" id="ARBA00022432"/>
    </source>
</evidence>
<comment type="pathway">
    <text evidence="4">Carbohydrate degradation; glycolysis; D-glyceraldehyde 3-phosphate and glycerone phosphate from D-glucose: step 2/4.</text>
</comment>
<dbReference type="UniPathway" id="UPA00109">
    <property type="reaction ID" value="UER00181"/>
</dbReference>
<dbReference type="GO" id="GO:0097367">
    <property type="term" value="F:carbohydrate derivative binding"/>
    <property type="evidence" value="ECO:0007669"/>
    <property type="project" value="InterPro"/>
</dbReference>
<evidence type="ECO:0000256" key="4">
    <source>
        <dbReference type="RuleBase" id="RU000612"/>
    </source>
</evidence>
<evidence type="ECO:0000256" key="2">
    <source>
        <dbReference type="ARBA" id="ARBA00023152"/>
    </source>
</evidence>
<dbReference type="Pfam" id="PF00342">
    <property type="entry name" value="PGI"/>
    <property type="match status" value="1"/>
</dbReference>
<dbReference type="GO" id="GO:0048029">
    <property type="term" value="F:monosaccharide binding"/>
    <property type="evidence" value="ECO:0007669"/>
    <property type="project" value="TreeGrafter"/>
</dbReference>
<dbReference type="PANTHER" id="PTHR11469:SF1">
    <property type="entry name" value="GLUCOSE-6-PHOSPHATE ISOMERASE"/>
    <property type="match status" value="1"/>
</dbReference>
<evidence type="ECO:0000256" key="3">
    <source>
        <dbReference type="ARBA" id="ARBA00023235"/>
    </source>
</evidence>
<dbReference type="SUPFAM" id="SSF53697">
    <property type="entry name" value="SIS domain"/>
    <property type="match status" value="1"/>
</dbReference>
<dbReference type="EC" id="5.3.1.9" evidence="4"/>
<organism evidence="5 6">
    <name type="scientific">Candidatus Nitrospira kreftii</name>
    <dbReference type="NCBI Taxonomy" id="2652173"/>
    <lineage>
        <taxon>Bacteria</taxon>
        <taxon>Pseudomonadati</taxon>
        <taxon>Nitrospirota</taxon>
        <taxon>Nitrospiria</taxon>
        <taxon>Nitrospirales</taxon>
        <taxon>Nitrospiraceae</taxon>
        <taxon>Nitrospira</taxon>
    </lineage>
</organism>
<accession>A0A7S8FI24</accession>
<dbReference type="InterPro" id="IPR001672">
    <property type="entry name" value="G6P_Isomerase"/>
</dbReference>
<dbReference type="InterPro" id="IPR035476">
    <property type="entry name" value="SIS_PGI_1"/>
</dbReference>
<reference evidence="5 6" key="1">
    <citation type="journal article" date="2020" name="ISME J.">
        <title>Enrichment and physiological characterization of a novel comammox Nitrospira indicates ammonium inhibition of complete nitrification.</title>
        <authorList>
            <person name="Sakoula D."/>
            <person name="Koch H."/>
            <person name="Frank J."/>
            <person name="Jetten M.S.M."/>
            <person name="van Kessel M.A.H.J."/>
            <person name="Lucker S."/>
        </authorList>
    </citation>
    <scope>NUCLEOTIDE SEQUENCE [LARGE SCALE GENOMIC DNA]</scope>
    <source>
        <strain evidence="5">Comreactor17</strain>
    </source>
</reference>
<comment type="catalytic activity">
    <reaction evidence="4">
        <text>alpha-D-glucose 6-phosphate = beta-D-fructose 6-phosphate</text>
        <dbReference type="Rhea" id="RHEA:11816"/>
        <dbReference type="ChEBI" id="CHEBI:57634"/>
        <dbReference type="ChEBI" id="CHEBI:58225"/>
        <dbReference type="EC" id="5.3.1.9"/>
    </reaction>
</comment>
<dbReference type="InterPro" id="IPR046348">
    <property type="entry name" value="SIS_dom_sf"/>
</dbReference>
<proteinExistence type="inferred from homology"/>
<keyword evidence="2 4" id="KW-0324">Glycolysis</keyword>
<dbReference type="Gene3D" id="3.40.50.10490">
    <property type="entry name" value="Glucose-6-phosphate isomerase like protein, domain 1"/>
    <property type="match status" value="3"/>
</dbReference>
<dbReference type="PRINTS" id="PR00662">
    <property type="entry name" value="G6PISOMERASE"/>
</dbReference>
<dbReference type="PANTHER" id="PTHR11469">
    <property type="entry name" value="GLUCOSE-6-PHOSPHATE ISOMERASE"/>
    <property type="match status" value="1"/>
</dbReference>